<gene>
    <name evidence="3" type="ORF">AWC31_10285</name>
</gene>
<feature type="signal peptide" evidence="2">
    <location>
        <begin position="1"/>
        <end position="19"/>
    </location>
</feature>
<protein>
    <recommendedName>
        <fullName evidence="5">DUF4232 domain-containing protein</fullName>
    </recommendedName>
</protein>
<evidence type="ECO:0008006" key="5">
    <source>
        <dbReference type="Google" id="ProtNLM"/>
    </source>
</evidence>
<evidence type="ECO:0000256" key="1">
    <source>
        <dbReference type="SAM" id="MobiDB-lite"/>
    </source>
</evidence>
<keyword evidence="2" id="KW-0732">Signal</keyword>
<accession>A0A1X2ERL7</accession>
<feature type="chain" id="PRO_5038567662" description="DUF4232 domain-containing protein" evidence="2">
    <location>
        <begin position="20"/>
        <end position="231"/>
    </location>
</feature>
<dbReference type="PROSITE" id="PS51257">
    <property type="entry name" value="PROKAR_LIPOPROTEIN"/>
    <property type="match status" value="1"/>
</dbReference>
<reference evidence="3 4" key="1">
    <citation type="submission" date="2016-01" db="EMBL/GenBank/DDBJ databases">
        <title>The new phylogeny of the genus Mycobacterium.</title>
        <authorList>
            <person name="Tarcisio F."/>
            <person name="Conor M."/>
            <person name="Antonella G."/>
            <person name="Elisabetta G."/>
            <person name="Giulia F.S."/>
            <person name="Sara T."/>
            <person name="Anna F."/>
            <person name="Clotilde B."/>
            <person name="Roberto B."/>
            <person name="Veronica D.S."/>
            <person name="Fabio R."/>
            <person name="Monica P."/>
            <person name="Olivier J."/>
            <person name="Enrico T."/>
            <person name="Nicola S."/>
        </authorList>
    </citation>
    <scope>NUCLEOTIDE SEQUENCE [LARGE SCALE GENOMIC DNA]</scope>
    <source>
        <strain evidence="3 4">ATCC 700010</strain>
    </source>
</reference>
<comment type="caution">
    <text evidence="3">The sequence shown here is derived from an EMBL/GenBank/DDBJ whole genome shotgun (WGS) entry which is preliminary data.</text>
</comment>
<dbReference type="Proteomes" id="UP000193964">
    <property type="component" value="Unassembled WGS sequence"/>
</dbReference>
<feature type="region of interest" description="Disordered" evidence="1">
    <location>
        <begin position="23"/>
        <end position="80"/>
    </location>
</feature>
<name>A0A1X2ERL7_9MYCO</name>
<evidence type="ECO:0000313" key="3">
    <source>
        <dbReference type="EMBL" id="ORX08890.1"/>
    </source>
</evidence>
<proteinExistence type="predicted"/>
<organism evidence="3 4">
    <name type="scientific">Mycolicibacterium wolinskyi</name>
    <dbReference type="NCBI Taxonomy" id="59750"/>
    <lineage>
        <taxon>Bacteria</taxon>
        <taxon>Bacillati</taxon>
        <taxon>Actinomycetota</taxon>
        <taxon>Actinomycetes</taxon>
        <taxon>Mycobacteriales</taxon>
        <taxon>Mycobacteriaceae</taxon>
        <taxon>Mycolicibacterium</taxon>
    </lineage>
</organism>
<feature type="compositionally biased region" description="Low complexity" evidence="1">
    <location>
        <begin position="34"/>
        <end position="46"/>
    </location>
</feature>
<dbReference type="AlphaFoldDB" id="A0A1X2ERL7"/>
<dbReference type="EMBL" id="LQQA01000035">
    <property type="protein sequence ID" value="ORX08890.1"/>
    <property type="molecule type" value="Genomic_DNA"/>
</dbReference>
<evidence type="ECO:0000313" key="4">
    <source>
        <dbReference type="Proteomes" id="UP000193964"/>
    </source>
</evidence>
<feature type="compositionally biased region" description="Polar residues" evidence="1">
    <location>
        <begin position="47"/>
        <end position="59"/>
    </location>
</feature>
<sequence>MMRQAGIGLASLIAATALAGCSAGTPDAEPPVSPTVSAPPASAGTPERTSSPAVSTTQPAPVADCATNPSTAPAPSVEPYGTVPEAARISLTINGIPSHTVTAGGPPTEVEVTLCNDSAIAYPQVGVVLVLSRCSCAPGPLSIPTGSVERFDDAAASWVPVTPATAGTGMDFLAGYSNVHELPKGKTTTMRYRIALDASMTAGEGGVEAVAVTPEPLNQIGSAELSFAVVT</sequence>
<evidence type="ECO:0000256" key="2">
    <source>
        <dbReference type="SAM" id="SignalP"/>
    </source>
</evidence>